<dbReference type="CDD" id="cd07067">
    <property type="entry name" value="HP_PGM_like"/>
    <property type="match status" value="1"/>
</dbReference>
<protein>
    <submittedName>
        <fullName evidence="2">Histidine phosphatase family protein</fullName>
    </submittedName>
</protein>
<keyword evidence="3" id="KW-1185">Reference proteome</keyword>
<keyword evidence="1" id="KW-0378">Hydrolase</keyword>
<dbReference type="InterPro" id="IPR029033">
    <property type="entry name" value="His_PPase_superfam"/>
</dbReference>
<dbReference type="EMBL" id="JACOOL010000007">
    <property type="protein sequence ID" value="MBC5637282.1"/>
    <property type="molecule type" value="Genomic_DNA"/>
</dbReference>
<dbReference type="SMART" id="SM00855">
    <property type="entry name" value="PGAM"/>
    <property type="match status" value="1"/>
</dbReference>
<dbReference type="InterPro" id="IPR051695">
    <property type="entry name" value="Phosphoglycerate_Mutase"/>
</dbReference>
<dbReference type="Gene3D" id="3.40.50.1240">
    <property type="entry name" value="Phosphoglycerate mutase-like"/>
    <property type="match status" value="1"/>
</dbReference>
<gene>
    <name evidence="2" type="ORF">H8S33_10750</name>
</gene>
<reference evidence="2" key="1">
    <citation type="submission" date="2020-08" db="EMBL/GenBank/DDBJ databases">
        <title>Genome public.</title>
        <authorList>
            <person name="Liu C."/>
            <person name="Sun Q."/>
        </authorList>
    </citation>
    <scope>NUCLEOTIDE SEQUENCE</scope>
    <source>
        <strain evidence="2">BX22</strain>
    </source>
</reference>
<dbReference type="PANTHER" id="PTHR46517:SF1">
    <property type="entry name" value="FRUCTOSE-2,6-BISPHOSPHATASE TIGAR"/>
    <property type="match status" value="1"/>
</dbReference>
<dbReference type="GO" id="GO:0005829">
    <property type="term" value="C:cytosol"/>
    <property type="evidence" value="ECO:0007669"/>
    <property type="project" value="TreeGrafter"/>
</dbReference>
<dbReference type="Pfam" id="PF00300">
    <property type="entry name" value="His_Phos_1"/>
    <property type="match status" value="1"/>
</dbReference>
<dbReference type="PANTHER" id="PTHR46517">
    <property type="entry name" value="FRUCTOSE-2,6-BISPHOSPHATASE TIGAR"/>
    <property type="match status" value="1"/>
</dbReference>
<evidence type="ECO:0000313" key="3">
    <source>
        <dbReference type="Proteomes" id="UP000637359"/>
    </source>
</evidence>
<organism evidence="2 3">
    <name type="scientific">Ornithinibacillus hominis</name>
    <dbReference type="NCBI Taxonomy" id="2763055"/>
    <lineage>
        <taxon>Bacteria</taxon>
        <taxon>Bacillati</taxon>
        <taxon>Bacillota</taxon>
        <taxon>Bacilli</taxon>
        <taxon>Bacillales</taxon>
        <taxon>Bacillaceae</taxon>
        <taxon>Ornithinibacillus</taxon>
    </lineage>
</organism>
<comment type="caution">
    <text evidence="2">The sequence shown here is derived from an EMBL/GenBank/DDBJ whole genome shotgun (WGS) entry which is preliminary data.</text>
</comment>
<dbReference type="SUPFAM" id="SSF53254">
    <property type="entry name" value="Phosphoglycerate mutase-like"/>
    <property type="match status" value="1"/>
</dbReference>
<dbReference type="RefSeq" id="WP_186869995.1">
    <property type="nucleotide sequence ID" value="NZ_JACOOL010000007.1"/>
</dbReference>
<dbReference type="GO" id="GO:0043456">
    <property type="term" value="P:regulation of pentose-phosphate shunt"/>
    <property type="evidence" value="ECO:0007669"/>
    <property type="project" value="TreeGrafter"/>
</dbReference>
<sequence length="184" mass="21679">MNHNIYLVRHAHSVYTPDELHRPLSERGETDTKRVTQILKEEHIDYVYSSPYKRAIQTVQGVADFLRVNVLIEDRFKERRLAKKPVADFTHAITKVWENDSFFFKGGESNKMAQQRGIQGLMKVIEDHPGKNIVIGTHGNIMVLMMNYFNEAYGFQFWQELDMPDIYKLTFTNSRLIEVTRLWK</sequence>
<name>A0A923RKI8_9BACI</name>
<accession>A0A923RKI8</accession>
<dbReference type="AlphaFoldDB" id="A0A923RKI8"/>
<evidence type="ECO:0000256" key="1">
    <source>
        <dbReference type="ARBA" id="ARBA00022801"/>
    </source>
</evidence>
<evidence type="ECO:0000313" key="2">
    <source>
        <dbReference type="EMBL" id="MBC5637282.1"/>
    </source>
</evidence>
<dbReference type="GO" id="GO:0045820">
    <property type="term" value="P:negative regulation of glycolytic process"/>
    <property type="evidence" value="ECO:0007669"/>
    <property type="project" value="TreeGrafter"/>
</dbReference>
<dbReference type="GO" id="GO:0004331">
    <property type="term" value="F:fructose-2,6-bisphosphate 2-phosphatase activity"/>
    <property type="evidence" value="ECO:0007669"/>
    <property type="project" value="TreeGrafter"/>
</dbReference>
<dbReference type="InterPro" id="IPR013078">
    <property type="entry name" value="His_Pase_superF_clade-1"/>
</dbReference>
<dbReference type="Proteomes" id="UP000637359">
    <property type="component" value="Unassembled WGS sequence"/>
</dbReference>
<proteinExistence type="predicted"/>